<keyword evidence="2 6" id="KW-0812">Transmembrane</keyword>
<evidence type="ECO:0000256" key="7">
    <source>
        <dbReference type="SAM" id="MobiDB-lite"/>
    </source>
</evidence>
<feature type="transmembrane region" description="Helical" evidence="6">
    <location>
        <begin position="147"/>
        <end position="175"/>
    </location>
</feature>
<proteinExistence type="predicted"/>
<sequence length="294" mass="33533">METVPVPVSQAQMAVAEKISNCNSCFRRELTHLVLWRDWRKTLLVFGILQALIFDLAYKSAISVVSVSALVGLFITIGYRVYVRCLQWMNKTPITGNPFQDYLDMDIFISEEMAQQVSLLVSIKIVGFVDKVRSVVLAEKPLETAKWIGILAMVTLVGEIFYVTTLMQLGVMLTFSIPKIYEWKQPIFDFQVEAFQKFLKWGYPEKSPQLQIESEPNGDSVENSKWAERNPTDKEFQNVIQKHIKPKDNSVDTKESSAKGDDQEQIDGISSEDFERFADSWNPEGNDLVVANEE</sequence>
<feature type="domain" description="Reticulon" evidence="8">
    <location>
        <begin position="30"/>
        <end position="189"/>
    </location>
</feature>
<evidence type="ECO:0000256" key="4">
    <source>
        <dbReference type="ARBA" id="ARBA00022989"/>
    </source>
</evidence>
<dbReference type="InterPro" id="IPR046964">
    <property type="entry name" value="RTN1-4"/>
</dbReference>
<dbReference type="PANTHER" id="PTHR45799">
    <property type="entry name" value="RETICULON-LIKE PROTEIN"/>
    <property type="match status" value="1"/>
</dbReference>
<dbReference type="KEGG" id="dan:6493696"/>
<dbReference type="AlphaFoldDB" id="B3M8Q9"/>
<feature type="compositionally biased region" description="Basic and acidic residues" evidence="7">
    <location>
        <begin position="246"/>
        <end position="262"/>
    </location>
</feature>
<dbReference type="PROSITE" id="PS50845">
    <property type="entry name" value="RETICULON"/>
    <property type="match status" value="1"/>
</dbReference>
<dbReference type="PhylomeDB" id="B3M8Q9"/>
<dbReference type="eggNOG" id="KOG1792">
    <property type="taxonomic scope" value="Eukaryota"/>
</dbReference>
<dbReference type="STRING" id="7217.B3M8Q9"/>
<gene>
    <name evidence="9" type="primary">Dana\GF10829</name>
    <name evidence="9" type="synonym">dana_GLEANR_10787</name>
    <name evidence="9" type="ORF">GF10829</name>
</gene>
<evidence type="ECO:0000256" key="1">
    <source>
        <dbReference type="ARBA" id="ARBA00004477"/>
    </source>
</evidence>
<name>B3M8Q9_DROAN</name>
<reference evidence="9 10" key="1">
    <citation type="journal article" date="2007" name="Nature">
        <title>Evolution of genes and genomes on the Drosophila phylogeny.</title>
        <authorList>
            <consortium name="Drosophila 12 Genomes Consortium"/>
            <person name="Clark A.G."/>
            <person name="Eisen M.B."/>
            <person name="Smith D.R."/>
            <person name="Bergman C.M."/>
            <person name="Oliver B."/>
            <person name="Markow T.A."/>
            <person name="Kaufman T.C."/>
            <person name="Kellis M."/>
            <person name="Gelbart W."/>
            <person name="Iyer V.N."/>
            <person name="Pollard D.A."/>
            <person name="Sackton T.B."/>
            <person name="Larracuente A.M."/>
            <person name="Singh N.D."/>
            <person name="Abad J.P."/>
            <person name="Abt D.N."/>
            <person name="Adryan B."/>
            <person name="Aguade M."/>
            <person name="Akashi H."/>
            <person name="Anderson W.W."/>
            <person name="Aquadro C.F."/>
            <person name="Ardell D.H."/>
            <person name="Arguello R."/>
            <person name="Artieri C.G."/>
            <person name="Barbash D.A."/>
            <person name="Barker D."/>
            <person name="Barsanti P."/>
            <person name="Batterham P."/>
            <person name="Batzoglou S."/>
            <person name="Begun D."/>
            <person name="Bhutkar A."/>
            <person name="Blanco E."/>
            <person name="Bosak S.A."/>
            <person name="Bradley R.K."/>
            <person name="Brand A.D."/>
            <person name="Brent M.R."/>
            <person name="Brooks A.N."/>
            <person name="Brown R.H."/>
            <person name="Butlin R.K."/>
            <person name="Caggese C."/>
            <person name="Calvi B.R."/>
            <person name="Bernardo de Carvalho A."/>
            <person name="Caspi A."/>
            <person name="Castrezana S."/>
            <person name="Celniker S.E."/>
            <person name="Chang J.L."/>
            <person name="Chapple C."/>
            <person name="Chatterji S."/>
            <person name="Chinwalla A."/>
            <person name="Civetta A."/>
            <person name="Clifton S.W."/>
            <person name="Comeron J.M."/>
            <person name="Costello J.C."/>
            <person name="Coyne J.A."/>
            <person name="Daub J."/>
            <person name="David R.G."/>
            <person name="Delcher A.L."/>
            <person name="Delehaunty K."/>
            <person name="Do C.B."/>
            <person name="Ebling H."/>
            <person name="Edwards K."/>
            <person name="Eickbush T."/>
            <person name="Evans J.D."/>
            <person name="Filipski A."/>
            <person name="Findeiss S."/>
            <person name="Freyhult E."/>
            <person name="Fulton L."/>
            <person name="Fulton R."/>
            <person name="Garcia A.C."/>
            <person name="Gardiner A."/>
            <person name="Garfield D.A."/>
            <person name="Garvin B.E."/>
            <person name="Gibson G."/>
            <person name="Gilbert D."/>
            <person name="Gnerre S."/>
            <person name="Godfrey J."/>
            <person name="Good R."/>
            <person name="Gotea V."/>
            <person name="Gravely B."/>
            <person name="Greenberg A.J."/>
            <person name="Griffiths-Jones S."/>
            <person name="Gross S."/>
            <person name="Guigo R."/>
            <person name="Gustafson E.A."/>
            <person name="Haerty W."/>
            <person name="Hahn M.W."/>
            <person name="Halligan D.L."/>
            <person name="Halpern A.L."/>
            <person name="Halter G.M."/>
            <person name="Han M.V."/>
            <person name="Heger A."/>
            <person name="Hillier L."/>
            <person name="Hinrichs A.S."/>
            <person name="Holmes I."/>
            <person name="Hoskins R.A."/>
            <person name="Hubisz M.J."/>
            <person name="Hultmark D."/>
            <person name="Huntley M.A."/>
            <person name="Jaffe D.B."/>
            <person name="Jagadeeshan S."/>
            <person name="Jeck W.R."/>
            <person name="Johnson J."/>
            <person name="Jones C.D."/>
            <person name="Jordan W.C."/>
            <person name="Karpen G.H."/>
            <person name="Kataoka E."/>
            <person name="Keightley P.D."/>
            <person name="Kheradpour P."/>
            <person name="Kirkness E.F."/>
            <person name="Koerich L.B."/>
            <person name="Kristiansen K."/>
            <person name="Kudrna D."/>
            <person name="Kulathinal R.J."/>
            <person name="Kumar S."/>
            <person name="Kwok R."/>
            <person name="Lander E."/>
            <person name="Langley C.H."/>
            <person name="Lapoint R."/>
            <person name="Lazzaro B.P."/>
            <person name="Lee S.J."/>
            <person name="Levesque L."/>
            <person name="Li R."/>
            <person name="Lin C.F."/>
            <person name="Lin M.F."/>
            <person name="Lindblad-Toh K."/>
            <person name="Llopart A."/>
            <person name="Long M."/>
            <person name="Low L."/>
            <person name="Lozovsky E."/>
            <person name="Lu J."/>
            <person name="Luo M."/>
            <person name="Machado C.A."/>
            <person name="Makalowski W."/>
            <person name="Marzo M."/>
            <person name="Matsuda M."/>
            <person name="Matzkin L."/>
            <person name="McAllister B."/>
            <person name="McBride C.S."/>
            <person name="McKernan B."/>
            <person name="McKernan K."/>
            <person name="Mendez-Lago M."/>
            <person name="Minx P."/>
            <person name="Mollenhauer M.U."/>
            <person name="Montooth K."/>
            <person name="Mount S.M."/>
            <person name="Mu X."/>
            <person name="Myers E."/>
            <person name="Negre B."/>
            <person name="Newfeld S."/>
            <person name="Nielsen R."/>
            <person name="Noor M.A."/>
            <person name="O'Grady P."/>
            <person name="Pachter L."/>
            <person name="Papaceit M."/>
            <person name="Parisi M.J."/>
            <person name="Parisi M."/>
            <person name="Parts L."/>
            <person name="Pedersen J.S."/>
            <person name="Pesole G."/>
            <person name="Phillippy A.M."/>
            <person name="Ponting C.P."/>
            <person name="Pop M."/>
            <person name="Porcelli D."/>
            <person name="Powell J.R."/>
            <person name="Prohaska S."/>
            <person name="Pruitt K."/>
            <person name="Puig M."/>
            <person name="Quesneville H."/>
            <person name="Ram K.R."/>
            <person name="Rand D."/>
            <person name="Rasmussen M.D."/>
            <person name="Reed L.K."/>
            <person name="Reenan R."/>
            <person name="Reily A."/>
            <person name="Remington K.A."/>
            <person name="Rieger T.T."/>
            <person name="Ritchie M.G."/>
            <person name="Robin C."/>
            <person name="Rogers Y.H."/>
            <person name="Rohde C."/>
            <person name="Rozas J."/>
            <person name="Rubenfield M.J."/>
            <person name="Ruiz A."/>
            <person name="Russo S."/>
            <person name="Salzberg S.L."/>
            <person name="Sanchez-Gracia A."/>
            <person name="Saranga D.J."/>
            <person name="Sato H."/>
            <person name="Schaeffer S.W."/>
            <person name="Schatz M.C."/>
            <person name="Schlenke T."/>
            <person name="Schwartz R."/>
            <person name="Segarra C."/>
            <person name="Singh R.S."/>
            <person name="Sirot L."/>
            <person name="Sirota M."/>
            <person name="Sisneros N.B."/>
            <person name="Smith C.D."/>
            <person name="Smith T.F."/>
            <person name="Spieth J."/>
            <person name="Stage D.E."/>
            <person name="Stark A."/>
            <person name="Stephan W."/>
            <person name="Strausberg R.L."/>
            <person name="Strempel S."/>
            <person name="Sturgill D."/>
            <person name="Sutton G."/>
            <person name="Sutton G.G."/>
            <person name="Tao W."/>
            <person name="Teichmann S."/>
            <person name="Tobari Y.N."/>
            <person name="Tomimura Y."/>
            <person name="Tsolas J.M."/>
            <person name="Valente V.L."/>
            <person name="Venter E."/>
            <person name="Venter J.C."/>
            <person name="Vicario S."/>
            <person name="Vieira F.G."/>
            <person name="Vilella A.J."/>
            <person name="Villasante A."/>
            <person name="Walenz B."/>
            <person name="Wang J."/>
            <person name="Wasserman M."/>
            <person name="Watts T."/>
            <person name="Wilson D."/>
            <person name="Wilson R.K."/>
            <person name="Wing R.A."/>
            <person name="Wolfner M.F."/>
            <person name="Wong A."/>
            <person name="Wong G.K."/>
            <person name="Wu C.I."/>
            <person name="Wu G."/>
            <person name="Yamamoto D."/>
            <person name="Yang H.P."/>
            <person name="Yang S.P."/>
            <person name="Yorke J.A."/>
            <person name="Yoshida K."/>
            <person name="Zdobnov E."/>
            <person name="Zhang P."/>
            <person name="Zhang Y."/>
            <person name="Zimin A.V."/>
            <person name="Baldwin J."/>
            <person name="Abdouelleil A."/>
            <person name="Abdulkadir J."/>
            <person name="Abebe A."/>
            <person name="Abera B."/>
            <person name="Abreu J."/>
            <person name="Acer S.C."/>
            <person name="Aftuck L."/>
            <person name="Alexander A."/>
            <person name="An P."/>
            <person name="Anderson E."/>
            <person name="Anderson S."/>
            <person name="Arachi H."/>
            <person name="Azer M."/>
            <person name="Bachantsang P."/>
            <person name="Barry A."/>
            <person name="Bayul T."/>
            <person name="Berlin A."/>
            <person name="Bessette D."/>
            <person name="Bloom T."/>
            <person name="Blye J."/>
            <person name="Boguslavskiy L."/>
            <person name="Bonnet C."/>
            <person name="Boukhgalter B."/>
            <person name="Bourzgui I."/>
            <person name="Brown A."/>
            <person name="Cahill P."/>
            <person name="Channer S."/>
            <person name="Cheshatsang Y."/>
            <person name="Chuda L."/>
            <person name="Citroen M."/>
            <person name="Collymore A."/>
            <person name="Cooke P."/>
            <person name="Costello M."/>
            <person name="D'Aco K."/>
            <person name="Daza R."/>
            <person name="De Haan G."/>
            <person name="DeGray S."/>
            <person name="DeMaso C."/>
            <person name="Dhargay N."/>
            <person name="Dooley K."/>
            <person name="Dooley E."/>
            <person name="Doricent M."/>
            <person name="Dorje P."/>
            <person name="Dorjee K."/>
            <person name="Dupes A."/>
            <person name="Elong R."/>
            <person name="Falk J."/>
            <person name="Farina A."/>
            <person name="Faro S."/>
            <person name="Ferguson D."/>
            <person name="Fisher S."/>
            <person name="Foley C.D."/>
            <person name="Franke A."/>
            <person name="Friedrich D."/>
            <person name="Gadbois L."/>
            <person name="Gearin G."/>
            <person name="Gearin C.R."/>
            <person name="Giannoukos G."/>
            <person name="Goode T."/>
            <person name="Graham J."/>
            <person name="Grandbois E."/>
            <person name="Grewal S."/>
            <person name="Gyaltsen K."/>
            <person name="Hafez N."/>
            <person name="Hagos B."/>
            <person name="Hall J."/>
            <person name="Henson C."/>
            <person name="Hollinger A."/>
            <person name="Honan T."/>
            <person name="Huard M.D."/>
            <person name="Hughes L."/>
            <person name="Hurhula B."/>
            <person name="Husby M.E."/>
            <person name="Kamat A."/>
            <person name="Kanga B."/>
            <person name="Kashin S."/>
            <person name="Khazanovich D."/>
            <person name="Kisner P."/>
            <person name="Lance K."/>
            <person name="Lara M."/>
            <person name="Lee W."/>
            <person name="Lennon N."/>
            <person name="Letendre F."/>
            <person name="LeVine R."/>
            <person name="Lipovsky A."/>
            <person name="Liu X."/>
            <person name="Liu J."/>
            <person name="Liu S."/>
            <person name="Lokyitsang T."/>
            <person name="Lokyitsang Y."/>
            <person name="Lubonja R."/>
            <person name="Lui A."/>
            <person name="MacDonald P."/>
            <person name="Magnisalis V."/>
            <person name="Maru K."/>
            <person name="Matthews C."/>
            <person name="McCusker W."/>
            <person name="McDonough S."/>
            <person name="Mehta T."/>
            <person name="Meldrim J."/>
            <person name="Meneus L."/>
            <person name="Mihai O."/>
            <person name="Mihalev A."/>
            <person name="Mihova T."/>
            <person name="Mittelman R."/>
            <person name="Mlenga V."/>
            <person name="Montmayeur A."/>
            <person name="Mulrain L."/>
            <person name="Navidi A."/>
            <person name="Naylor J."/>
            <person name="Negash T."/>
            <person name="Nguyen T."/>
            <person name="Nguyen N."/>
            <person name="Nicol R."/>
            <person name="Norbu C."/>
            <person name="Norbu N."/>
            <person name="Novod N."/>
            <person name="O'Neill B."/>
            <person name="Osman S."/>
            <person name="Markiewicz E."/>
            <person name="Oyono O.L."/>
            <person name="Patti C."/>
            <person name="Phunkhang P."/>
            <person name="Pierre F."/>
            <person name="Priest M."/>
            <person name="Raghuraman S."/>
            <person name="Rege F."/>
            <person name="Reyes R."/>
            <person name="Rise C."/>
            <person name="Rogov P."/>
            <person name="Ross K."/>
            <person name="Ryan E."/>
            <person name="Settipalli S."/>
            <person name="Shea T."/>
            <person name="Sherpa N."/>
            <person name="Shi L."/>
            <person name="Shih D."/>
            <person name="Sparrow T."/>
            <person name="Spaulding J."/>
            <person name="Stalker J."/>
            <person name="Stange-Thomann N."/>
            <person name="Stavropoulos S."/>
            <person name="Stone C."/>
            <person name="Strader C."/>
            <person name="Tesfaye S."/>
            <person name="Thomson T."/>
            <person name="Thoulutsang Y."/>
            <person name="Thoulutsang D."/>
            <person name="Topham K."/>
            <person name="Topping I."/>
            <person name="Tsamla T."/>
            <person name="Vassiliev H."/>
            <person name="Vo A."/>
            <person name="Wangchuk T."/>
            <person name="Wangdi T."/>
            <person name="Weiand M."/>
            <person name="Wilkinson J."/>
            <person name="Wilson A."/>
            <person name="Yadav S."/>
            <person name="Young G."/>
            <person name="Yu Q."/>
            <person name="Zembek L."/>
            <person name="Zhong D."/>
            <person name="Zimmer A."/>
            <person name="Zwirko Z."/>
            <person name="Jaffe D.B."/>
            <person name="Alvarez P."/>
            <person name="Brockman W."/>
            <person name="Butler J."/>
            <person name="Chin C."/>
            <person name="Gnerre S."/>
            <person name="Grabherr M."/>
            <person name="Kleber M."/>
            <person name="Mauceli E."/>
            <person name="MacCallum I."/>
        </authorList>
    </citation>
    <scope>NUCLEOTIDE SEQUENCE [LARGE SCALE GENOMIC DNA]</scope>
    <source>
        <strain evidence="10">Tucson 14024-0371.13</strain>
    </source>
</reference>
<dbReference type="Pfam" id="PF02453">
    <property type="entry name" value="Reticulon"/>
    <property type="match status" value="1"/>
</dbReference>
<protein>
    <recommendedName>
        <fullName evidence="6">Reticulon-like protein</fullName>
    </recommendedName>
</protein>
<dbReference type="InParanoid" id="B3M8Q9"/>
<dbReference type="Gene3D" id="1.20.5.2480">
    <property type="match status" value="1"/>
</dbReference>
<dbReference type="GO" id="GO:0005789">
    <property type="term" value="C:endoplasmic reticulum membrane"/>
    <property type="evidence" value="ECO:0007669"/>
    <property type="project" value="UniProtKB-SubCell"/>
</dbReference>
<dbReference type="EMBL" id="CH902618">
    <property type="protein sequence ID" value="EDV41060.1"/>
    <property type="molecule type" value="Genomic_DNA"/>
</dbReference>
<accession>B3M8Q9</accession>
<evidence type="ECO:0000256" key="6">
    <source>
        <dbReference type="RuleBase" id="RU363132"/>
    </source>
</evidence>
<keyword evidence="3 6" id="KW-0256">Endoplasmic reticulum</keyword>
<evidence type="ECO:0000256" key="2">
    <source>
        <dbReference type="ARBA" id="ARBA00022692"/>
    </source>
</evidence>
<feature type="transmembrane region" description="Helical" evidence="6">
    <location>
        <begin position="64"/>
        <end position="82"/>
    </location>
</feature>
<evidence type="ECO:0000256" key="3">
    <source>
        <dbReference type="ARBA" id="ARBA00022824"/>
    </source>
</evidence>
<keyword evidence="10" id="KW-1185">Reference proteome</keyword>
<dbReference type="Proteomes" id="UP000007801">
    <property type="component" value="Unassembled WGS sequence"/>
</dbReference>
<keyword evidence="4 6" id="KW-1133">Transmembrane helix</keyword>
<dbReference type="HOGENOM" id="CLU_947531_0_0_1"/>
<dbReference type="PANTHER" id="PTHR45799:SF2">
    <property type="entry name" value="RETICULON-LIKE PROTEIN"/>
    <property type="match status" value="1"/>
</dbReference>
<feature type="region of interest" description="Disordered" evidence="7">
    <location>
        <begin position="209"/>
        <end position="294"/>
    </location>
</feature>
<dbReference type="GeneID" id="6493696"/>
<dbReference type="GO" id="GO:0030424">
    <property type="term" value="C:axon"/>
    <property type="evidence" value="ECO:0007669"/>
    <property type="project" value="TreeGrafter"/>
</dbReference>
<evidence type="ECO:0000313" key="10">
    <source>
        <dbReference type="Proteomes" id="UP000007801"/>
    </source>
</evidence>
<feature type="compositionally biased region" description="Basic and acidic residues" evidence="7">
    <location>
        <begin position="225"/>
        <end position="236"/>
    </location>
</feature>
<evidence type="ECO:0000313" key="9">
    <source>
        <dbReference type="EMBL" id="EDV41060.1"/>
    </source>
</evidence>
<organism evidence="9 10">
    <name type="scientific">Drosophila ananassae</name>
    <name type="common">Fruit fly</name>
    <dbReference type="NCBI Taxonomy" id="7217"/>
    <lineage>
        <taxon>Eukaryota</taxon>
        <taxon>Metazoa</taxon>
        <taxon>Ecdysozoa</taxon>
        <taxon>Arthropoda</taxon>
        <taxon>Hexapoda</taxon>
        <taxon>Insecta</taxon>
        <taxon>Pterygota</taxon>
        <taxon>Neoptera</taxon>
        <taxon>Endopterygota</taxon>
        <taxon>Diptera</taxon>
        <taxon>Brachycera</taxon>
        <taxon>Muscomorpha</taxon>
        <taxon>Ephydroidea</taxon>
        <taxon>Drosophilidae</taxon>
        <taxon>Drosophila</taxon>
        <taxon>Sophophora</taxon>
    </lineage>
</organism>
<dbReference type="InterPro" id="IPR003388">
    <property type="entry name" value="Reticulon"/>
</dbReference>
<evidence type="ECO:0000256" key="5">
    <source>
        <dbReference type="ARBA" id="ARBA00023136"/>
    </source>
</evidence>
<dbReference type="OrthoDB" id="567788at2759"/>
<evidence type="ECO:0000259" key="8">
    <source>
        <dbReference type="PROSITE" id="PS50845"/>
    </source>
</evidence>
<keyword evidence="5 6" id="KW-0472">Membrane</keyword>
<comment type="subcellular location">
    <subcellularLocation>
        <location evidence="1 6">Endoplasmic reticulum membrane</location>
        <topology evidence="1 6">Multi-pass membrane protein</topology>
    </subcellularLocation>
</comment>